<dbReference type="EMBL" id="JAPEUY010000001">
    <property type="protein sequence ID" value="KAJ4377756.1"/>
    <property type="molecule type" value="Genomic_DNA"/>
</dbReference>
<gene>
    <name evidence="1" type="ORF">N0V83_000586</name>
</gene>
<evidence type="ECO:0000313" key="2">
    <source>
        <dbReference type="Proteomes" id="UP001140560"/>
    </source>
</evidence>
<protein>
    <submittedName>
        <fullName evidence="1">Uncharacterized protein</fullName>
    </submittedName>
</protein>
<accession>A0A9W8YI52</accession>
<dbReference type="Proteomes" id="UP001140560">
    <property type="component" value="Unassembled WGS sequence"/>
</dbReference>
<comment type="caution">
    <text evidence="1">The sequence shown here is derived from an EMBL/GenBank/DDBJ whole genome shotgun (WGS) entry which is preliminary data.</text>
</comment>
<organism evidence="1 2">
    <name type="scientific">Neocucurbitaria cava</name>
    <dbReference type="NCBI Taxonomy" id="798079"/>
    <lineage>
        <taxon>Eukaryota</taxon>
        <taxon>Fungi</taxon>
        <taxon>Dikarya</taxon>
        <taxon>Ascomycota</taxon>
        <taxon>Pezizomycotina</taxon>
        <taxon>Dothideomycetes</taxon>
        <taxon>Pleosporomycetidae</taxon>
        <taxon>Pleosporales</taxon>
        <taxon>Pleosporineae</taxon>
        <taxon>Cucurbitariaceae</taxon>
        <taxon>Neocucurbitaria</taxon>
    </lineage>
</organism>
<keyword evidence="2" id="KW-1185">Reference proteome</keyword>
<dbReference type="AlphaFoldDB" id="A0A9W8YI52"/>
<dbReference type="OrthoDB" id="5335493at2759"/>
<evidence type="ECO:0000313" key="1">
    <source>
        <dbReference type="EMBL" id="KAJ4377756.1"/>
    </source>
</evidence>
<name>A0A9W8YI52_9PLEO</name>
<sequence>MVMPREERRVQLRSRLPRPWDRNGGARQFTLFLQPADAAFLQDKSIYTYEFQPARPQKDPLIRLIRAVIEDLNAHPTHEILMCNNNIRVVPSTSAPPIWPPTPHTDNNIKFYTFFQDEEEFPVTVPISILPRLGRLTKDKVHVRENGKWIPIEEWLLQSLANKDLIKSRGVESVDYFWRRRSKKTFRLMDLPIEIRLMIFEHVISKDGEVYPRSKGARGYEDDENSTLHVTFGYGYKTGRTDDGSYAASHNIKAVAKPVLTLLYVSKQVKEEALRAGWEGLKRCFVQPYAFVAVADSRVGVAIRYNILGRIQLSFSSKDWFIFFGIYVCHVIYRTESQCRGHYLASLDRRTNLEIRFRDPEDGYDGDPWGHLFSRTTCQTVIVNWILTLAFQYVKHIRGLKIVGYVRKPQVDYWQDIFAKERANVPHFYDNEAALKSVLNIEADDL</sequence>
<reference evidence="1" key="1">
    <citation type="submission" date="2022-10" db="EMBL/GenBank/DDBJ databases">
        <title>Tapping the CABI collections for fungal endophytes: first genome assemblies for Collariella, Neodidymelliopsis, Ascochyta clinopodiicola, Didymella pomorum, Didymosphaeria variabile, Neocosmospora piperis and Neocucurbitaria cava.</title>
        <authorList>
            <person name="Hill R."/>
        </authorList>
    </citation>
    <scope>NUCLEOTIDE SEQUENCE</scope>
    <source>
        <strain evidence="1">IMI 356814</strain>
    </source>
</reference>
<proteinExistence type="predicted"/>